<comment type="caution">
    <text evidence="2">The sequence shown here is derived from an EMBL/GenBank/DDBJ whole genome shotgun (WGS) entry which is preliminary data.</text>
</comment>
<dbReference type="PANTHER" id="PTHR34883">
    <property type="entry name" value="SERINE-RICH PROTEIN, PUTATIVE-RELATED-RELATED"/>
    <property type="match status" value="1"/>
</dbReference>
<evidence type="ECO:0000313" key="2">
    <source>
        <dbReference type="EMBL" id="KAJ8462093.1"/>
    </source>
</evidence>
<sequence>MNASSEVRQHASILVDEVGIGYEEGERWMWRWSKTGTTLAFVDFVDVTGPLQPINRRRASKEDVRVQEEILLEEDLTNTCSVLCTCLALRVRLPGALYARRPGSLSSLPPPSLFVLSPRSFRMRVFPLAAALSALVAASAKQIVITVGDPDTPDNGTTVFKPAEVQADIGDVVFFNFTQGNHSAIQSTFASPCIPAHDTNITINGFNSGFRPAGNGTAITNLPVTISTNDTIWFYDAATCAIGGVGGININDSSTETLAGFQRNAIRLNGTATSTSASSSATGTSASHTSSGTSPSKTATNNTSSAEQVVVRAVSMVVPLALGALLL</sequence>
<dbReference type="EMBL" id="JAPEVG010000496">
    <property type="protein sequence ID" value="KAJ8462093.1"/>
    <property type="molecule type" value="Genomic_DNA"/>
</dbReference>
<keyword evidence="3" id="KW-1185">Reference proteome</keyword>
<gene>
    <name evidence="2" type="ORF">ONZ51_g11124</name>
</gene>
<feature type="region of interest" description="Disordered" evidence="1">
    <location>
        <begin position="273"/>
        <end position="305"/>
    </location>
</feature>
<name>A0AAD7TI39_9APHY</name>
<dbReference type="Gene3D" id="2.60.40.420">
    <property type="entry name" value="Cupredoxins - blue copper proteins"/>
    <property type="match status" value="1"/>
</dbReference>
<dbReference type="AlphaFoldDB" id="A0AAD7TI39"/>
<dbReference type="Proteomes" id="UP001215151">
    <property type="component" value="Unassembled WGS sequence"/>
</dbReference>
<evidence type="ECO:0000256" key="1">
    <source>
        <dbReference type="SAM" id="MobiDB-lite"/>
    </source>
</evidence>
<dbReference type="CDD" id="cd00920">
    <property type="entry name" value="Cupredoxin"/>
    <property type="match status" value="1"/>
</dbReference>
<protein>
    <recommendedName>
        <fullName evidence="4">Extracellular serine-rich protein</fullName>
    </recommendedName>
</protein>
<organism evidence="2 3">
    <name type="scientific">Trametes cubensis</name>
    <dbReference type="NCBI Taxonomy" id="1111947"/>
    <lineage>
        <taxon>Eukaryota</taxon>
        <taxon>Fungi</taxon>
        <taxon>Dikarya</taxon>
        <taxon>Basidiomycota</taxon>
        <taxon>Agaricomycotina</taxon>
        <taxon>Agaricomycetes</taxon>
        <taxon>Polyporales</taxon>
        <taxon>Polyporaceae</taxon>
        <taxon>Trametes</taxon>
    </lineage>
</organism>
<evidence type="ECO:0008006" key="4">
    <source>
        <dbReference type="Google" id="ProtNLM"/>
    </source>
</evidence>
<reference evidence="2" key="1">
    <citation type="submission" date="2022-11" db="EMBL/GenBank/DDBJ databases">
        <title>Genome Sequence of Cubamyces cubensis.</title>
        <authorList>
            <person name="Buettner E."/>
        </authorList>
    </citation>
    <scope>NUCLEOTIDE SEQUENCE</scope>
    <source>
        <strain evidence="2">MPL-01</strain>
    </source>
</reference>
<dbReference type="PANTHER" id="PTHR34883:SF15">
    <property type="entry name" value="EXTRACELLULAR SERINE-RICH PROTEIN"/>
    <property type="match status" value="1"/>
</dbReference>
<dbReference type="InterPro" id="IPR052953">
    <property type="entry name" value="Ser-rich/MCO-related"/>
</dbReference>
<dbReference type="SUPFAM" id="SSF49503">
    <property type="entry name" value="Cupredoxins"/>
    <property type="match status" value="1"/>
</dbReference>
<evidence type="ECO:0000313" key="3">
    <source>
        <dbReference type="Proteomes" id="UP001215151"/>
    </source>
</evidence>
<dbReference type="InterPro" id="IPR008972">
    <property type="entry name" value="Cupredoxin"/>
</dbReference>
<feature type="compositionally biased region" description="Polar residues" evidence="1">
    <location>
        <begin position="295"/>
        <end position="305"/>
    </location>
</feature>
<accession>A0AAD7TI39</accession>
<proteinExistence type="predicted"/>
<feature type="compositionally biased region" description="Low complexity" evidence="1">
    <location>
        <begin position="273"/>
        <end position="294"/>
    </location>
</feature>